<evidence type="ECO:0000256" key="1">
    <source>
        <dbReference type="ARBA" id="ARBA00009686"/>
    </source>
</evidence>
<feature type="compositionally biased region" description="Low complexity" evidence="2">
    <location>
        <begin position="20"/>
        <end position="32"/>
    </location>
</feature>
<evidence type="ECO:0000259" key="3">
    <source>
        <dbReference type="Pfam" id="PF02114"/>
    </source>
</evidence>
<name>A0A8H7DWG8_PLEOS</name>
<comment type="similarity">
    <text evidence="1">Belongs to the phosducin family.</text>
</comment>
<dbReference type="SUPFAM" id="SSF52833">
    <property type="entry name" value="Thioredoxin-like"/>
    <property type="match status" value="1"/>
</dbReference>
<reference evidence="4" key="1">
    <citation type="submission" date="2019-07" db="EMBL/GenBank/DDBJ databases">
        <authorList>
            <person name="Palmer J.M."/>
        </authorList>
    </citation>
    <scope>NUCLEOTIDE SEQUENCE</scope>
    <source>
        <strain evidence="4">PC9</strain>
    </source>
</reference>
<dbReference type="PANTHER" id="PTHR46052">
    <property type="entry name" value="PHOSDUCIN-LIKE PROTEIN"/>
    <property type="match status" value="1"/>
</dbReference>
<dbReference type="EMBL" id="JACETU010000001">
    <property type="protein sequence ID" value="KAF7441379.1"/>
    <property type="molecule type" value="Genomic_DNA"/>
</dbReference>
<proteinExistence type="inferred from homology"/>
<dbReference type="Gene3D" id="3.40.30.10">
    <property type="entry name" value="Glutaredoxin"/>
    <property type="match status" value="1"/>
</dbReference>
<dbReference type="Pfam" id="PF02114">
    <property type="entry name" value="Phosducin"/>
    <property type="match status" value="1"/>
</dbReference>
<keyword evidence="5" id="KW-1185">Reference proteome</keyword>
<organism evidence="4 5">
    <name type="scientific">Pleurotus ostreatus</name>
    <name type="common">Oyster mushroom</name>
    <name type="synonym">White-rot fungus</name>
    <dbReference type="NCBI Taxonomy" id="5322"/>
    <lineage>
        <taxon>Eukaryota</taxon>
        <taxon>Fungi</taxon>
        <taxon>Dikarya</taxon>
        <taxon>Basidiomycota</taxon>
        <taxon>Agaricomycotina</taxon>
        <taxon>Agaricomycetes</taxon>
        <taxon>Agaricomycetidae</taxon>
        <taxon>Agaricales</taxon>
        <taxon>Pleurotineae</taxon>
        <taxon>Pleurotaceae</taxon>
        <taxon>Pleurotus</taxon>
    </lineage>
</organism>
<dbReference type="RefSeq" id="XP_036637223.1">
    <property type="nucleotide sequence ID" value="XM_036771378.1"/>
</dbReference>
<dbReference type="CDD" id="cd02957">
    <property type="entry name" value="Phd_like"/>
    <property type="match status" value="1"/>
</dbReference>
<gene>
    <name evidence="4" type="ORF">PC9H_001729</name>
</gene>
<dbReference type="InterPro" id="IPR036249">
    <property type="entry name" value="Thioredoxin-like_sf"/>
</dbReference>
<comment type="caution">
    <text evidence="4">The sequence shown here is derived from an EMBL/GenBank/DDBJ whole genome shotgun (WGS) entry which is preliminary data.</text>
</comment>
<feature type="compositionally biased region" description="Polar residues" evidence="2">
    <location>
        <begin position="242"/>
        <end position="252"/>
    </location>
</feature>
<dbReference type="OrthoDB" id="70588at2759"/>
<evidence type="ECO:0000313" key="5">
    <source>
        <dbReference type="Proteomes" id="UP000623687"/>
    </source>
</evidence>
<dbReference type="InterPro" id="IPR051499">
    <property type="entry name" value="Phosducin-like_reg"/>
</dbReference>
<protein>
    <recommendedName>
        <fullName evidence="3">Phosducin domain-containing protein</fullName>
    </recommendedName>
</protein>
<feature type="compositionally biased region" description="Acidic residues" evidence="2">
    <location>
        <begin position="283"/>
        <end position="299"/>
    </location>
</feature>
<dbReference type="Proteomes" id="UP000623687">
    <property type="component" value="Unassembled WGS sequence"/>
</dbReference>
<evidence type="ECO:0000313" key="4">
    <source>
        <dbReference type="EMBL" id="KAF7441379.1"/>
    </source>
</evidence>
<dbReference type="InterPro" id="IPR024253">
    <property type="entry name" value="Phosducin_thioredoxin-like_dom"/>
</dbReference>
<evidence type="ECO:0000256" key="2">
    <source>
        <dbReference type="SAM" id="MobiDB-lite"/>
    </source>
</evidence>
<feature type="region of interest" description="Disordered" evidence="2">
    <location>
        <begin position="15"/>
        <end position="74"/>
    </location>
</feature>
<dbReference type="GeneID" id="59371570"/>
<sequence length="392" mass="43753">MMNADIEALVLSGELFNPTSSRSSSPRRSPSPDSGWHDELLESDSDSNSGREKTADVPQESIGMGPGRTGVKGVIKDRDEANDIQRNQSQASAREKALQWERGDLGGRTYLEEEREKAYRNELYDLGEKVDRLVLEEQEKERGRRSGLDLFGGAKRGRFGHLREVGVKGFVNAVEKEGRGIWVVVHLYDPSLERCYLLDSALSHLARMHPETKFIRARASKLGFTSSSKSTVVHPRRKSSQRIRTSSTLNTIDSDDEDPYGDDDATSSRLKDNNIRHGSYNDAGDEDGDIYEDEDEEEDVDLDMLPTMLVYRDGELVHNWVRVDWVAKDPSGSGGAAGITGKFVEDLLENHHILPRDTAYGVKTGDDSGELVFSNNLGLPSDDDDDEFLWSD</sequence>
<feature type="compositionally biased region" description="Acidic residues" evidence="2">
    <location>
        <begin position="253"/>
        <end position="265"/>
    </location>
</feature>
<feature type="domain" description="Phosducin" evidence="3">
    <location>
        <begin position="67"/>
        <end position="230"/>
    </location>
</feature>
<dbReference type="VEuPathDB" id="FungiDB:PC9H_001729"/>
<accession>A0A8H7DWG8</accession>
<feature type="region of interest" description="Disordered" evidence="2">
    <location>
        <begin position="226"/>
        <end position="299"/>
    </location>
</feature>
<dbReference type="PANTHER" id="PTHR46052:SF1">
    <property type="entry name" value="PHOSDUCIN-LIKE PROTEIN"/>
    <property type="match status" value="1"/>
</dbReference>
<dbReference type="AlphaFoldDB" id="A0A8H7DWG8"/>